<feature type="region of interest" description="Disordered" evidence="1">
    <location>
        <begin position="1"/>
        <end position="40"/>
    </location>
</feature>
<proteinExistence type="predicted"/>
<name>A0A844TMV0_9BRAD</name>
<sequence length="130" mass="14735">MTTTSHNEVARYRVTTDLNPPRRPRHRLEPPFSSTTDNSMWQYADRPVRAGEVIESMHWPHPTMIGLNDAARAVLEFYKTRQKSRLPVSPYVGGRLRLSDGLEGAVPEEQLMARRAEPAVAFPVRVVAGR</sequence>
<evidence type="ECO:0000313" key="2">
    <source>
        <dbReference type="EMBL" id="MVT75880.1"/>
    </source>
</evidence>
<dbReference type="EMBL" id="WQNE01000020">
    <property type="protein sequence ID" value="MVT75880.1"/>
    <property type="molecule type" value="Genomic_DNA"/>
</dbReference>
<keyword evidence="3" id="KW-1185">Reference proteome</keyword>
<dbReference type="Proteomes" id="UP000449969">
    <property type="component" value="Unassembled WGS sequence"/>
</dbReference>
<organism evidence="2 3">
    <name type="scientific">Bradyrhizobium cajani</name>
    <dbReference type="NCBI Taxonomy" id="1928661"/>
    <lineage>
        <taxon>Bacteria</taxon>
        <taxon>Pseudomonadati</taxon>
        <taxon>Pseudomonadota</taxon>
        <taxon>Alphaproteobacteria</taxon>
        <taxon>Hyphomicrobiales</taxon>
        <taxon>Nitrobacteraceae</taxon>
        <taxon>Bradyrhizobium</taxon>
    </lineage>
</organism>
<evidence type="ECO:0000256" key="1">
    <source>
        <dbReference type="SAM" id="MobiDB-lite"/>
    </source>
</evidence>
<dbReference type="RefSeq" id="WP_157331866.1">
    <property type="nucleotide sequence ID" value="NZ_JANADL010000018.1"/>
</dbReference>
<dbReference type="AlphaFoldDB" id="A0A844TMV0"/>
<gene>
    <name evidence="2" type="ORF">GPL20_23015</name>
</gene>
<accession>A0A844TMV0</accession>
<evidence type="ECO:0000313" key="3">
    <source>
        <dbReference type="Proteomes" id="UP000449969"/>
    </source>
</evidence>
<dbReference type="OrthoDB" id="10006467at2"/>
<protein>
    <submittedName>
        <fullName evidence="2">Uncharacterized protein</fullName>
    </submittedName>
</protein>
<comment type="caution">
    <text evidence="2">The sequence shown here is derived from an EMBL/GenBank/DDBJ whole genome shotgun (WGS) entry which is preliminary data.</text>
</comment>
<reference evidence="2 3" key="1">
    <citation type="submission" date="2019-12" db="EMBL/GenBank/DDBJ databases">
        <title>Draft genome sequences Bradyrhizobium cajani AMBPC1010, Bradyrhizobium pachyrhizi AMBPC1040 and Bradyrhizobium yuanmingense ALSPC3051, three plant growth promoting strains isolated from nodules of Cajanus cajan L. in Dominican Republic.</title>
        <authorList>
            <person name="Flores-Felix J.D."/>
            <person name="Araujo J."/>
            <person name="Diaz-Alcantara C."/>
            <person name="Gonzalez-Andres F."/>
            <person name="Velazquez E."/>
        </authorList>
    </citation>
    <scope>NUCLEOTIDE SEQUENCE [LARGE SCALE GENOMIC DNA]</scope>
    <source>
        <strain evidence="2 3">1010</strain>
    </source>
</reference>